<evidence type="ECO:0000313" key="2">
    <source>
        <dbReference type="EMBL" id="GAA4421334.1"/>
    </source>
</evidence>
<reference evidence="3" key="1">
    <citation type="journal article" date="2019" name="Int. J. Syst. Evol. Microbiol.">
        <title>The Global Catalogue of Microorganisms (GCM) 10K type strain sequencing project: providing services to taxonomists for standard genome sequencing and annotation.</title>
        <authorList>
            <consortium name="The Broad Institute Genomics Platform"/>
            <consortium name="The Broad Institute Genome Sequencing Center for Infectious Disease"/>
            <person name="Wu L."/>
            <person name="Ma J."/>
        </authorList>
    </citation>
    <scope>NUCLEOTIDE SEQUENCE [LARGE SCALE GENOMIC DNA]</scope>
    <source>
        <strain evidence="3">JCM 17810</strain>
    </source>
</reference>
<proteinExistence type="predicted"/>
<sequence>MAAELELDVELLDELPEDEEPPDESDEEPPDEPESEPPESEDLLPLAPSVEPDLEEPELARESFR</sequence>
<keyword evidence="3" id="KW-1185">Reference proteome</keyword>
<dbReference type="EMBL" id="BAABGN010000005">
    <property type="protein sequence ID" value="GAA4421334.1"/>
    <property type="molecule type" value="Genomic_DNA"/>
</dbReference>
<dbReference type="Proteomes" id="UP001500622">
    <property type="component" value="Unassembled WGS sequence"/>
</dbReference>
<dbReference type="RefSeq" id="WP_345215571.1">
    <property type="nucleotide sequence ID" value="NZ_BAABGN010000005.1"/>
</dbReference>
<organism evidence="2 3">
    <name type="scientific">Georgenia halophila</name>
    <dbReference type="NCBI Taxonomy" id="620889"/>
    <lineage>
        <taxon>Bacteria</taxon>
        <taxon>Bacillati</taxon>
        <taxon>Actinomycetota</taxon>
        <taxon>Actinomycetes</taxon>
        <taxon>Micrococcales</taxon>
        <taxon>Bogoriellaceae</taxon>
        <taxon>Georgenia</taxon>
    </lineage>
</organism>
<name>A0ABP8L257_9MICO</name>
<evidence type="ECO:0000313" key="3">
    <source>
        <dbReference type="Proteomes" id="UP001500622"/>
    </source>
</evidence>
<gene>
    <name evidence="2" type="ORF">GCM10023169_14130</name>
</gene>
<accession>A0ABP8L257</accession>
<feature type="region of interest" description="Disordered" evidence="1">
    <location>
        <begin position="1"/>
        <end position="65"/>
    </location>
</feature>
<protein>
    <submittedName>
        <fullName evidence="2">Uncharacterized protein</fullName>
    </submittedName>
</protein>
<feature type="compositionally biased region" description="Acidic residues" evidence="1">
    <location>
        <begin position="1"/>
        <end position="42"/>
    </location>
</feature>
<comment type="caution">
    <text evidence="2">The sequence shown here is derived from an EMBL/GenBank/DDBJ whole genome shotgun (WGS) entry which is preliminary data.</text>
</comment>
<evidence type="ECO:0000256" key="1">
    <source>
        <dbReference type="SAM" id="MobiDB-lite"/>
    </source>
</evidence>